<feature type="transmembrane region" description="Helical" evidence="6">
    <location>
        <begin position="191"/>
        <end position="216"/>
    </location>
</feature>
<feature type="transmembrane region" description="Helical" evidence="6">
    <location>
        <begin position="357"/>
        <end position="378"/>
    </location>
</feature>
<evidence type="ECO:0000256" key="7">
    <source>
        <dbReference type="SAM" id="Coils"/>
    </source>
</evidence>
<dbReference type="GO" id="GO:0042910">
    <property type="term" value="F:xenobiotic transmembrane transporter activity"/>
    <property type="evidence" value="ECO:0007669"/>
    <property type="project" value="InterPro"/>
</dbReference>
<dbReference type="WBParaSite" id="maker-E.canG7_contigs_3032-snap-gene-0.54-mRNA-1">
    <property type="protein sequence ID" value="maker-E.canG7_contigs_3032-snap-gene-0.54-mRNA-1"/>
    <property type="gene ID" value="EcG7_02355"/>
</dbReference>
<name>A0A915EXT8_9CEST</name>
<feature type="transmembrane region" description="Helical" evidence="6">
    <location>
        <begin position="94"/>
        <end position="116"/>
    </location>
</feature>
<keyword evidence="5 6" id="KW-0472">Membrane</keyword>
<protein>
    <recommendedName>
        <fullName evidence="6">Multidrug and toxin extrusion protein</fullName>
    </recommendedName>
</protein>
<evidence type="ECO:0000256" key="1">
    <source>
        <dbReference type="ARBA" id="ARBA00004141"/>
    </source>
</evidence>
<dbReference type="InterPro" id="IPR036872">
    <property type="entry name" value="CH_dom_sf"/>
</dbReference>
<feature type="coiled-coil region" evidence="7">
    <location>
        <begin position="1383"/>
        <end position="1417"/>
    </location>
</feature>
<feature type="transmembrane region" description="Helical" evidence="6">
    <location>
        <begin position="136"/>
        <end position="154"/>
    </location>
</feature>
<dbReference type="PANTHER" id="PTHR11206">
    <property type="entry name" value="MULTIDRUG RESISTANCE PROTEIN"/>
    <property type="match status" value="1"/>
</dbReference>
<feature type="region of interest" description="Disordered" evidence="8">
    <location>
        <begin position="1795"/>
        <end position="1816"/>
    </location>
</feature>
<evidence type="ECO:0000256" key="2">
    <source>
        <dbReference type="ARBA" id="ARBA00010199"/>
    </source>
</evidence>
<comment type="similarity">
    <text evidence="2 6">Belongs to the multi antimicrobial extrusion (MATE) (TC 2.A.66.1) family.</text>
</comment>
<keyword evidence="3 6" id="KW-0812">Transmembrane</keyword>
<dbReference type="CDD" id="cd13132">
    <property type="entry name" value="MATE_eukaryotic"/>
    <property type="match status" value="1"/>
</dbReference>
<feature type="region of interest" description="Disordered" evidence="8">
    <location>
        <begin position="1318"/>
        <end position="1347"/>
    </location>
</feature>
<evidence type="ECO:0000256" key="5">
    <source>
        <dbReference type="ARBA" id="ARBA00023136"/>
    </source>
</evidence>
<evidence type="ECO:0000256" key="8">
    <source>
        <dbReference type="SAM" id="MobiDB-lite"/>
    </source>
</evidence>
<feature type="compositionally biased region" description="Polar residues" evidence="8">
    <location>
        <begin position="805"/>
        <end position="820"/>
    </location>
</feature>
<evidence type="ECO:0000256" key="6">
    <source>
        <dbReference type="RuleBase" id="RU004914"/>
    </source>
</evidence>
<dbReference type="GO" id="GO:0015297">
    <property type="term" value="F:antiporter activity"/>
    <property type="evidence" value="ECO:0007669"/>
    <property type="project" value="InterPro"/>
</dbReference>
<feature type="compositionally biased region" description="Basic and acidic residues" evidence="8">
    <location>
        <begin position="825"/>
        <end position="837"/>
    </location>
</feature>
<evidence type="ECO:0000256" key="3">
    <source>
        <dbReference type="ARBA" id="ARBA00022692"/>
    </source>
</evidence>
<feature type="transmembrane region" description="Helical" evidence="6">
    <location>
        <begin position="271"/>
        <end position="297"/>
    </location>
</feature>
<dbReference type="InterPro" id="IPR002528">
    <property type="entry name" value="MATE_fam"/>
</dbReference>
<dbReference type="InterPro" id="IPR045069">
    <property type="entry name" value="MATE_euk"/>
</dbReference>
<keyword evidence="7" id="KW-0175">Coiled coil</keyword>
<feature type="transmembrane region" description="Helical" evidence="6">
    <location>
        <begin position="318"/>
        <end position="337"/>
    </location>
</feature>
<proteinExistence type="inferred from homology"/>
<keyword evidence="4 6" id="KW-1133">Transmembrane helix</keyword>
<dbReference type="Pfam" id="PF01554">
    <property type="entry name" value="MatE"/>
    <property type="match status" value="2"/>
</dbReference>
<feature type="transmembrane region" description="Helical" evidence="6">
    <location>
        <begin position="506"/>
        <end position="525"/>
    </location>
</feature>
<evidence type="ECO:0000313" key="9">
    <source>
        <dbReference type="Proteomes" id="UP000887562"/>
    </source>
</evidence>
<dbReference type="CDD" id="cd22223">
    <property type="entry name" value="HkD_HkRP"/>
    <property type="match status" value="1"/>
</dbReference>
<feature type="coiled-coil region" evidence="7">
    <location>
        <begin position="1443"/>
        <end position="1470"/>
    </location>
</feature>
<feature type="region of interest" description="Disordered" evidence="8">
    <location>
        <begin position="802"/>
        <end position="837"/>
    </location>
</feature>
<dbReference type="GO" id="GO:0016020">
    <property type="term" value="C:membrane"/>
    <property type="evidence" value="ECO:0007669"/>
    <property type="project" value="UniProtKB-SubCell"/>
</dbReference>
<dbReference type="GO" id="GO:1990961">
    <property type="term" value="P:xenobiotic detoxification by transmembrane export across the plasma membrane"/>
    <property type="evidence" value="ECO:0007669"/>
    <property type="project" value="InterPro"/>
</dbReference>
<feature type="coiled-coil region" evidence="7">
    <location>
        <begin position="882"/>
        <end position="1019"/>
    </location>
</feature>
<organism evidence="9 10">
    <name type="scientific">Echinococcus canadensis</name>
    <dbReference type="NCBI Taxonomy" id="519352"/>
    <lineage>
        <taxon>Eukaryota</taxon>
        <taxon>Metazoa</taxon>
        <taxon>Spiralia</taxon>
        <taxon>Lophotrochozoa</taxon>
        <taxon>Platyhelminthes</taxon>
        <taxon>Cestoda</taxon>
        <taxon>Eucestoda</taxon>
        <taxon>Cyclophyllidea</taxon>
        <taxon>Taeniidae</taxon>
        <taxon>Echinococcus</taxon>
        <taxon>Echinococcus canadensis group</taxon>
    </lineage>
</organism>
<reference evidence="10" key="1">
    <citation type="submission" date="2022-11" db="UniProtKB">
        <authorList>
            <consortium name="WormBaseParasite"/>
        </authorList>
    </citation>
    <scope>IDENTIFICATION</scope>
</reference>
<keyword evidence="9" id="KW-1185">Reference proteome</keyword>
<feature type="transmembrane region" description="Helical" evidence="6">
    <location>
        <begin position="228"/>
        <end position="251"/>
    </location>
</feature>
<evidence type="ECO:0000256" key="4">
    <source>
        <dbReference type="ARBA" id="ARBA00022989"/>
    </source>
</evidence>
<feature type="transmembrane region" description="Helical" evidence="6">
    <location>
        <begin position="385"/>
        <end position="406"/>
    </location>
</feature>
<feature type="transmembrane region" description="Helical" evidence="6">
    <location>
        <begin position="412"/>
        <end position="437"/>
    </location>
</feature>
<dbReference type="SUPFAM" id="SSF116907">
    <property type="entry name" value="Hook domain"/>
    <property type="match status" value="1"/>
</dbReference>
<comment type="subcellular location">
    <subcellularLocation>
        <location evidence="1">Membrane</location>
        <topology evidence="1">Multi-pass membrane protein</topology>
    </subcellularLocation>
</comment>
<dbReference type="NCBIfam" id="TIGR00797">
    <property type="entry name" value="matE"/>
    <property type="match status" value="1"/>
</dbReference>
<evidence type="ECO:0000313" key="10">
    <source>
        <dbReference type="WBParaSite" id="maker-E.canG7_contigs_3032-snap-gene-0.54-mRNA-1"/>
    </source>
</evidence>
<feature type="transmembrane region" description="Helical" evidence="6">
    <location>
        <begin position="166"/>
        <end position="185"/>
    </location>
</feature>
<sequence>MHMPSISRSYFEELRSLITLACPLMLTQFLRFICPFLSIIICGHFSREELDAASLASSVINVLGLCMDMGFSTASETLFSQTFGSSKRKLMGIILQRALVIMTLIFTTLACVHVNIEGLLLVAGQDPLISSLAAEYILFFLPGLYCDFLFMTLSRYLTSQNLVRPMMIAACAGTVFTVLTQPAVYRLGLGLRASACFLSLAFAVMLSCEVLYIFVYRVYSETWAGWDFAAAMSEWGIFFKLGIPGILMIGFEEWCLELSTFIAGTISDAVLGAQAIVFQIQSFIYMVPLGVCTAVNVRVGQGLGAFDPQRAKHTYMTALFSVFGIVITTAVPVVLLRHKIPYLFTTDKEVIEEAVKLFPMLLIFQFCEGLGGVSEAVLLACGRQFLGAITIFLGYYVVGLPLGLLLTYKFEIGIIGMWMGLATGFFLTDCVYTFFALRTDWKEQSRRALCNVRQNSEGITNGYRDTLPHDSNCRRFVSVKLEMPVDEKQPSLTTHRPDRMKIRLRIVMFATILVFLVCNLWYRLFHTTPYWMRVCQNQTGKKPSGEFCRNSPSSAHLTTMDNFFNCDSVIWCTTFWTNDWQIQLKDFTDGIFLNQVFCKIAEYDWTAVEPLLSNASTFTRLQNWKMLVKNLEEFFIEELQYLAVIAPPSAAKTELERVTLLLLLAAIKCKRRELYIRDIMNNLNTETQRGIMQSITSLTEYPDTTVSLSGLYELPSELRYSIRKALSNRVELYFLLAEEVFHRICEHCPDWTPTKRTLFSPQHEKRQGKDFNVKISRSRSLASSLDLVGLALKRSNEARCDMLKSPQSVETDTATTSETGYESRPPTDKPLRDKQEFGENRDLDSALCIMETQLVNDGDEKRESDTQITKAKAKLRQQSLVISEQADQLEEVQSQLAEVQAEVDRLRTERARLADAAVAARHWRDEADAGQQAIAQLRESERTCEKLKQRLQAAQYYRVRCQELSEEVESLIKSRDALENRLSEQQADQFKVHLLNERLIKQSQRIMELESQREKDLEEICQLKNEVAESRIDALNLSRKDLSTGGVSPSPSDCEERELLSRLPSLQSETSAADTMMVHSSRNEASQTHEVYDGKAIKIQKELERTVERCASQLQRIRTKLNSVCEKINTNQRLDAITAFDKVEFNLKDSAEALMKDLEQTILDVIEAIEENDKKLMGLEKTSLSKPMTIPVTVQTDPILLQTDARMFGQSSTSLKTTTLLAQSTFRDSVESLRDTLTNAMHHELKTILDRTKDQGSRPNANLAVKNTQTYPSKDAQCQISLENQLPLLSGTVQRPHRICNRFRTPLQLSVVQPSKVQRSELSREQSNGLKVVSRRGVSTSPTGGQMQFGINEAAGEALLQDSEAKTRIAVLCRERDEVNELLKSTKHELEHCKDFLKEYENRNTYLEKENRTLLLQLRSLLSQNQGVVTEALENSECHYRKQLALRDELALMKRRKERLEEKLIEQYKTIPSLKKYDIWLTVCPDAVNFKHFVWVNLRGSSIFMATPVQGVGPPLCHAAFLRRKFGSLLRSGCALRRRAKPTISFLQKARDALLKNKDVYTLDNSCLPPADNYEQGIKQILPSSNLRYDGSEDDDEYLRDFRKFIGNLERPQLSLHSDDSREALTDSKPPWSYALGSLTSISRRCFSEYQSRSMPNGSSTDSEHTDNSVASLILKSSPHFPVTDRSEDRIEAYSVSSIVPPPKKAFMSKTNSLSFFPTQSAKMADIRFPRDKNPKKAQSVCTHRRRVAYANENSTAPSLGGLIGRRRISVADPDYLNPITSFSQDLGGILVQGHRESSGTASNDKMSPTAPAHTAESADCLAKPVVFLEYGDI</sequence>
<dbReference type="Proteomes" id="UP000887562">
    <property type="component" value="Unplaced"/>
</dbReference>
<dbReference type="Gene3D" id="1.10.418.10">
    <property type="entry name" value="Calponin-like domain"/>
    <property type="match status" value="1"/>
</dbReference>
<feature type="compositionally biased region" description="Polar residues" evidence="8">
    <location>
        <begin position="1337"/>
        <end position="1346"/>
    </location>
</feature>
<accession>A0A915EXT8</accession>